<gene>
    <name evidence="2" type="ORF">KGF56_004017</name>
</gene>
<feature type="compositionally biased region" description="Polar residues" evidence="1">
    <location>
        <begin position="498"/>
        <end position="507"/>
    </location>
</feature>
<feature type="compositionally biased region" description="Polar residues" evidence="1">
    <location>
        <begin position="213"/>
        <end position="238"/>
    </location>
</feature>
<name>A0AAI9WWN5_9ASCO</name>
<protein>
    <submittedName>
        <fullName evidence="2">AVO2</fullName>
    </submittedName>
</protein>
<feature type="compositionally biased region" description="Low complexity" evidence="1">
    <location>
        <begin position="314"/>
        <end position="329"/>
    </location>
</feature>
<reference evidence="2" key="1">
    <citation type="journal article" date="2022" name="DNA Res.">
        <title>Genome analysis of five recently described species of the CUG-Ser clade uncovers Candida theae as a new hybrid lineage with pathogenic potential in the Candida parapsilosis species complex.</title>
        <authorList>
            <person name="Mixao V."/>
            <person name="Del Olmo V."/>
            <person name="Hegedusova E."/>
            <person name="Saus E."/>
            <person name="Pryszcz L."/>
            <person name="Cillingova A."/>
            <person name="Nosek J."/>
            <person name="Gabaldon T."/>
        </authorList>
    </citation>
    <scope>NUCLEOTIDE SEQUENCE</scope>
    <source>
        <strain evidence="2">CBS 10844</strain>
    </source>
</reference>
<proteinExistence type="predicted"/>
<feature type="compositionally biased region" description="Basic and acidic residues" evidence="1">
    <location>
        <begin position="364"/>
        <end position="373"/>
    </location>
</feature>
<dbReference type="Proteomes" id="UP001202479">
    <property type="component" value="Unassembled WGS sequence"/>
</dbReference>
<comment type="caution">
    <text evidence="2">The sequence shown here is derived from an EMBL/GenBank/DDBJ whole genome shotgun (WGS) entry which is preliminary data.</text>
</comment>
<organism evidence="2 3">
    <name type="scientific">Candida oxycetoniae</name>
    <dbReference type="NCBI Taxonomy" id="497107"/>
    <lineage>
        <taxon>Eukaryota</taxon>
        <taxon>Fungi</taxon>
        <taxon>Dikarya</taxon>
        <taxon>Ascomycota</taxon>
        <taxon>Saccharomycotina</taxon>
        <taxon>Pichiomycetes</taxon>
        <taxon>Debaryomycetaceae</taxon>
        <taxon>Candida/Lodderomyces clade</taxon>
        <taxon>Candida</taxon>
    </lineage>
</organism>
<feature type="region of interest" description="Disordered" evidence="1">
    <location>
        <begin position="364"/>
        <end position="507"/>
    </location>
</feature>
<dbReference type="SUPFAM" id="SSF48403">
    <property type="entry name" value="Ankyrin repeat"/>
    <property type="match status" value="1"/>
</dbReference>
<evidence type="ECO:0000313" key="2">
    <source>
        <dbReference type="EMBL" id="KAI3403128.2"/>
    </source>
</evidence>
<dbReference type="EMBL" id="JAHUZD010000137">
    <property type="protein sequence ID" value="KAI3403128.2"/>
    <property type="molecule type" value="Genomic_DNA"/>
</dbReference>
<feature type="compositionally biased region" description="Low complexity" evidence="1">
    <location>
        <begin position="481"/>
        <end position="491"/>
    </location>
</feature>
<dbReference type="InterPro" id="IPR036770">
    <property type="entry name" value="Ankyrin_rpt-contain_sf"/>
</dbReference>
<feature type="compositionally biased region" description="Polar residues" evidence="1">
    <location>
        <begin position="447"/>
        <end position="480"/>
    </location>
</feature>
<feature type="region of interest" description="Disordered" evidence="1">
    <location>
        <begin position="306"/>
        <end position="342"/>
    </location>
</feature>
<dbReference type="RefSeq" id="XP_049178875.1">
    <property type="nucleotide sequence ID" value="XM_049325412.1"/>
</dbReference>
<feature type="compositionally biased region" description="Polar residues" evidence="1">
    <location>
        <begin position="390"/>
        <end position="413"/>
    </location>
</feature>
<evidence type="ECO:0000256" key="1">
    <source>
        <dbReference type="SAM" id="MobiDB-lite"/>
    </source>
</evidence>
<feature type="compositionally biased region" description="Low complexity" evidence="1">
    <location>
        <begin position="428"/>
        <end position="446"/>
    </location>
</feature>
<accession>A0AAI9WWN5</accession>
<sequence length="547" mass="60482">MLDPSSRLRNAVIEGNLPIVKRILSRFPELWLNLDSNHKGWSNLHYSSYYGHYLICFHLIAFINKTLGELSNAYTELDLLTFDNITVLHLCMEKHHSQTLHYLLQEFPGRLWLNFPAEKTLSSLENTRNKQDWLAKDYASSFDLIKEYEKMKKDILHHDYSTLPPGFIDPSSFINDSETSFEAENKVLSSPFVSMTMQSIDEDAKNGRKHANSLPSNRKLSSNSVPNGRNRSHTSYSNKHPVGLTISTGTDKPTLPSSKSYFNFQSPVIAPLTPLTTQQQQPSIHKTHSLKSVTISPSVRGAVFTSNNLEDEPSSPQSILSSASSYTISPNSKSNTRKKSYSFSRGASLPAIASGNMHWPLVEKKPASEEPERSSSAVSRPSHEFRSRRNSSTSSIAAKVAFNSSRSSLNQQESPRKLKPNKTQNAKSNSINSTSSTGSMSSYNSGPNSVDASPSVGTETSESFQNAPGEQSSMPTTAITNSSSSSNSNNNILRKSRSSGTLASQENARSVMYQNRSANLSMASINSNSHEGLRKYTVNSISFSRVR</sequence>
<evidence type="ECO:0000313" key="3">
    <source>
        <dbReference type="Proteomes" id="UP001202479"/>
    </source>
</evidence>
<dbReference type="GeneID" id="73381632"/>
<dbReference type="AlphaFoldDB" id="A0AAI9WWN5"/>
<keyword evidence="3" id="KW-1185">Reference proteome</keyword>
<dbReference type="Gene3D" id="1.25.40.20">
    <property type="entry name" value="Ankyrin repeat-containing domain"/>
    <property type="match status" value="1"/>
</dbReference>
<feature type="region of interest" description="Disordered" evidence="1">
    <location>
        <begin position="203"/>
        <end position="251"/>
    </location>
</feature>